<sequence length="1060" mass="117271">MKRILSVVFLMLIVSASVFAGGGQEVETEIFLSQPPRYISPGNPETGKDTLQIENIQITIQDNAAIQRYELRIYNKRGEVIYSVAEENLEGRGFVGELLNVGEIPSVAVPQSLIWDGTDNEGNTVPDGEYFYQLYVRDSFDKLASTAPLSVVVDTRPPEIVELEPEILIFSPNNDGKRDSISFDIQTGTAERWDLEVLDSSGETVISRTRASEGDTAASDLLAPSEFSWDGNDPSGTRQSEGEYEFRLTGTDRAGNSVEESIEFILSYAAANVEMSIAGENPYFSRFEREALDFVISINETDGMASWKLEIEDEEGIVYRRFVGDSSNVPDRISFDGTGNPGRPEAGSVPLEDGTYEAVFSVSYENGNLSKSEAVDVIMDSTAPEATLSADSAPEGRELGNPIYFGGEAKPYLAIDAQYEEGVEWELVLEDAEENQTVVALEEVLNAGIEFPLNWDGTNPLTGNEIPDGNYQLYLRATDQAGNQGLSDVARFIKDTTSRAATSIQLSGTVLAPGGDAGYEVVRITPQVPVTEGIEYFVLTIVNSEDGRPYFTRQVREVIPYIEWAGVRNNNQPVPDGEYFVEMNIMYLNGDNPFVRSDEAIEVGRDRPEVTADVDRRLFTPNDDGDRDTISITQESSEQDLWTGTFTNEDGEVVKTLTWEGEVEDFVWDGTGEDGEVLPDGFYTYTVSAENKFGNIGSAKLVNLRIDNLSATISIKADEEVFSPNGDDYKDVVTLLPSVAIPENLRAWEIKLTTQDGLINKTFRGGSNLPEEIVWDGENDARNVQDGEYTVTFFVEYKNGNYTQREADETVILVTNPPQGYVNLDDNVLFSPDGDGNNDTVTIGLDARAADRPISGWDVEILDPYGNSFKTWEGEGLPPEQLEWNGIGDNGELVQSAADYTVVFTLEDNLKNTGIATDVIPVDILVIAEGDQYRINIPSIYFAGYTADLFDVAAGEQERNFETLRRLESILNKYGEYDITIEGHAVQLLSGAAAEREQRETLIPLSRQRALEVKQALAILGVEWERMEIRGVGGADPVVPHSDLDNRWKNRRVEFILDRE</sequence>
<dbReference type="GO" id="GO:0016020">
    <property type="term" value="C:membrane"/>
    <property type="evidence" value="ECO:0007669"/>
    <property type="project" value="UniProtKB-UniRule"/>
</dbReference>
<dbReference type="InterPro" id="IPR025965">
    <property type="entry name" value="FlgD/Vpr_Ig-like"/>
</dbReference>
<evidence type="ECO:0000259" key="4">
    <source>
        <dbReference type="PROSITE" id="PS51123"/>
    </source>
</evidence>
<keyword evidence="1" id="KW-0472">Membrane</keyword>
<dbReference type="PROSITE" id="PS51123">
    <property type="entry name" value="OMPA_2"/>
    <property type="match status" value="1"/>
</dbReference>
<dbReference type="EMBL" id="CP006939">
    <property type="protein sequence ID" value="AHC14194.1"/>
    <property type="molecule type" value="Genomic_DNA"/>
</dbReference>
<name>V5WF74_9SPIO</name>
<feature type="region of interest" description="Disordered" evidence="2">
    <location>
        <begin position="222"/>
        <end position="241"/>
    </location>
</feature>
<evidence type="ECO:0000256" key="3">
    <source>
        <dbReference type="SAM" id="SignalP"/>
    </source>
</evidence>
<evidence type="ECO:0000313" key="5">
    <source>
        <dbReference type="EMBL" id="AHC14194.1"/>
    </source>
</evidence>
<dbReference type="InterPro" id="IPR006665">
    <property type="entry name" value="OmpA-like"/>
</dbReference>
<feature type="chain" id="PRO_5004743062" description="OmpA-like domain-containing protein" evidence="3">
    <location>
        <begin position="21"/>
        <end position="1060"/>
    </location>
</feature>
<protein>
    <recommendedName>
        <fullName evidence="4">OmpA-like domain-containing protein</fullName>
    </recommendedName>
</protein>
<dbReference type="STRING" id="1307761.L21SP2_0772"/>
<gene>
    <name evidence="5" type="ORF">L21SP2_0772</name>
</gene>
<dbReference type="OrthoDB" id="337472at2"/>
<feature type="signal peptide" evidence="3">
    <location>
        <begin position="1"/>
        <end position="20"/>
    </location>
</feature>
<dbReference type="AlphaFoldDB" id="V5WF74"/>
<dbReference type="RefSeq" id="WP_024267125.1">
    <property type="nucleotide sequence ID" value="NC_023035.1"/>
</dbReference>
<dbReference type="Gene3D" id="2.60.40.4070">
    <property type="match status" value="3"/>
</dbReference>
<dbReference type="Pfam" id="PF13860">
    <property type="entry name" value="FlgD_ig"/>
    <property type="match status" value="2"/>
</dbReference>
<dbReference type="PATRIC" id="fig|1307761.3.peg.772"/>
<dbReference type="Proteomes" id="UP000018680">
    <property type="component" value="Chromosome"/>
</dbReference>
<dbReference type="eggNOG" id="COG2885">
    <property type="taxonomic scope" value="Bacteria"/>
</dbReference>
<feature type="domain" description="OmpA-like" evidence="4">
    <location>
        <begin position="929"/>
        <end position="1060"/>
    </location>
</feature>
<evidence type="ECO:0000256" key="2">
    <source>
        <dbReference type="SAM" id="MobiDB-lite"/>
    </source>
</evidence>
<keyword evidence="3" id="KW-0732">Signal</keyword>
<dbReference type="InterPro" id="IPR036737">
    <property type="entry name" value="OmpA-like_sf"/>
</dbReference>
<dbReference type="CDD" id="cd07185">
    <property type="entry name" value="OmpA_C-like"/>
    <property type="match status" value="1"/>
</dbReference>
<keyword evidence="6" id="KW-1185">Reference proteome</keyword>
<dbReference type="KEGG" id="slr:L21SP2_0772"/>
<organism evidence="5 6">
    <name type="scientific">Salinispira pacifica</name>
    <dbReference type="NCBI Taxonomy" id="1307761"/>
    <lineage>
        <taxon>Bacteria</taxon>
        <taxon>Pseudomonadati</taxon>
        <taxon>Spirochaetota</taxon>
        <taxon>Spirochaetia</taxon>
        <taxon>Spirochaetales</taxon>
        <taxon>Spirochaetaceae</taxon>
        <taxon>Salinispira</taxon>
    </lineage>
</organism>
<evidence type="ECO:0000313" key="6">
    <source>
        <dbReference type="Proteomes" id="UP000018680"/>
    </source>
</evidence>
<evidence type="ECO:0000256" key="1">
    <source>
        <dbReference type="PROSITE-ProRule" id="PRU00473"/>
    </source>
</evidence>
<dbReference type="HOGENOM" id="CLU_005670_0_0_12"/>
<dbReference type="Pfam" id="PF00691">
    <property type="entry name" value="OmpA"/>
    <property type="match status" value="1"/>
</dbReference>
<reference evidence="5 6" key="1">
    <citation type="journal article" date="2015" name="Stand. Genomic Sci.">
        <title>Complete genome sequence and description of Salinispira pacifica gen. nov., sp. nov., a novel spirochaete isolated form a hypersaline microbial mat.</title>
        <authorList>
            <person name="Ben Hania W."/>
            <person name="Joseph M."/>
            <person name="Schumann P."/>
            <person name="Bunk B."/>
            <person name="Fiebig A."/>
            <person name="Sproer C."/>
            <person name="Klenk H.P."/>
            <person name="Fardeau M.L."/>
            <person name="Spring S."/>
        </authorList>
    </citation>
    <scope>NUCLEOTIDE SEQUENCE [LARGE SCALE GENOMIC DNA]</scope>
    <source>
        <strain evidence="5 6">L21-RPul-D2</strain>
    </source>
</reference>
<accession>V5WF74</accession>
<feature type="region of interest" description="Disordered" evidence="2">
    <location>
        <begin position="331"/>
        <end position="350"/>
    </location>
</feature>
<dbReference type="Gene3D" id="3.30.1330.60">
    <property type="entry name" value="OmpA-like domain"/>
    <property type="match status" value="1"/>
</dbReference>
<dbReference type="SUPFAM" id="SSF103088">
    <property type="entry name" value="OmpA-like"/>
    <property type="match status" value="1"/>
</dbReference>
<proteinExistence type="predicted"/>